<dbReference type="KEGG" id="jeh:EJN90_09120"/>
<keyword evidence="4" id="KW-1185">Reference proteome</keyword>
<dbReference type="Pfam" id="PF14502">
    <property type="entry name" value="HTH_41"/>
    <property type="match status" value="1"/>
</dbReference>
<dbReference type="SUPFAM" id="SSF46785">
    <property type="entry name" value="Winged helix' DNA-binding domain"/>
    <property type="match status" value="1"/>
</dbReference>
<dbReference type="OrthoDB" id="147067at2"/>
<name>A0A3Q9BKW1_9LACT</name>
<dbReference type="Proteomes" id="UP000273326">
    <property type="component" value="Chromosome"/>
</dbReference>
<dbReference type="RefSeq" id="WP_126110519.1">
    <property type="nucleotide sequence ID" value="NZ_CP034465.1"/>
</dbReference>
<dbReference type="EMBL" id="CP034465">
    <property type="protein sequence ID" value="AZP04782.1"/>
    <property type="molecule type" value="Genomic_DNA"/>
</dbReference>
<dbReference type="InterPro" id="IPR041444">
    <property type="entry name" value="HTH_41"/>
</dbReference>
<dbReference type="AlphaFoldDB" id="A0A3Q9BKW1"/>
<organism evidence="3 4">
    <name type="scientific">Jeotgalibaca ciconiae</name>
    <dbReference type="NCBI Taxonomy" id="2496265"/>
    <lineage>
        <taxon>Bacteria</taxon>
        <taxon>Bacillati</taxon>
        <taxon>Bacillota</taxon>
        <taxon>Bacilli</taxon>
        <taxon>Lactobacillales</taxon>
        <taxon>Carnobacteriaceae</taxon>
        <taxon>Jeotgalibaca</taxon>
    </lineage>
</organism>
<protein>
    <submittedName>
        <fullName evidence="3">GntR family transcriptional regulator</fullName>
    </submittedName>
</protein>
<reference evidence="4" key="1">
    <citation type="submission" date="2018-12" db="EMBL/GenBank/DDBJ databases">
        <title>Complete genome sequencing of Jeotgalibaca sp. H21T32.</title>
        <authorList>
            <person name="Bae J.-W."/>
            <person name="Lee S.-Y."/>
        </authorList>
    </citation>
    <scope>NUCLEOTIDE SEQUENCE [LARGE SCALE GENOMIC DNA]</scope>
    <source>
        <strain evidence="4">H21T32</strain>
    </source>
</reference>
<evidence type="ECO:0000259" key="1">
    <source>
        <dbReference type="Pfam" id="PF14502"/>
    </source>
</evidence>
<dbReference type="NCBIfam" id="NF041241">
    <property type="entry name" value="YhfZ_full"/>
    <property type="match status" value="1"/>
</dbReference>
<feature type="domain" description="Uncharacterised protein YhfZ C-terminal" evidence="2">
    <location>
        <begin position="76"/>
        <end position="307"/>
    </location>
</feature>
<evidence type="ECO:0000259" key="2">
    <source>
        <dbReference type="Pfam" id="PF14503"/>
    </source>
</evidence>
<dbReference type="InterPro" id="IPR036388">
    <property type="entry name" value="WH-like_DNA-bd_sf"/>
</dbReference>
<evidence type="ECO:0000313" key="3">
    <source>
        <dbReference type="EMBL" id="AZP04782.1"/>
    </source>
</evidence>
<sequence>MDKTFYQKKGLAIENIANELYQLKVGDRMPNIRDFQNELSLSRGTVQNALNFLKEEKAIKTESKGHLGTYLKEINYQILQNYISSSQLSATMPLPYSRLYEGFATGLYLAFREKNIKLNMAYIRGSEERIRAVEQEMFDFAVVSRFAAEYQIKKGHEIKTIMSFGDNSYLSRHVLIFRTGLEMKMRDGLRIGIDLDSLDHVLLTEEIIADFDIEKIELPSNQLIYALRESQIDVGVWNYDEIIDKGHEDVQYLEIEIQEHHRAMSEAVIICKKNNRLIPSTLRRMVSVKNVQDIQEKVKNGEITPRY</sequence>
<dbReference type="InterPro" id="IPR036390">
    <property type="entry name" value="WH_DNA-bd_sf"/>
</dbReference>
<accession>A0A3Q9BKW1</accession>
<gene>
    <name evidence="3" type="ORF">EJN90_09120</name>
</gene>
<evidence type="ECO:0000313" key="4">
    <source>
        <dbReference type="Proteomes" id="UP000273326"/>
    </source>
</evidence>
<feature type="domain" description="YhfZ helix-turn-helix" evidence="1">
    <location>
        <begin position="24"/>
        <end position="71"/>
    </location>
</feature>
<proteinExistence type="predicted"/>
<dbReference type="Gene3D" id="1.10.10.10">
    <property type="entry name" value="Winged helix-like DNA-binding domain superfamily/Winged helix DNA-binding domain"/>
    <property type="match status" value="1"/>
</dbReference>
<dbReference type="SUPFAM" id="SSF53850">
    <property type="entry name" value="Periplasmic binding protein-like II"/>
    <property type="match status" value="1"/>
</dbReference>
<dbReference type="Pfam" id="PF14503">
    <property type="entry name" value="YhfZ_C"/>
    <property type="match status" value="1"/>
</dbReference>
<dbReference type="InterPro" id="IPR032791">
    <property type="entry name" value="YhfZ_C"/>
</dbReference>
<dbReference type="Gene3D" id="3.40.190.10">
    <property type="entry name" value="Periplasmic binding protein-like II"/>
    <property type="match status" value="2"/>
</dbReference>